<keyword evidence="3" id="KW-1185">Reference proteome</keyword>
<name>A0A235EKK9_9BURK</name>
<sequence>MPISLRSVSFASLRQHRWFRPAARALAGLIGLWLLTWLALPPLLKGPLERIASEQLGRTVTVGGIDFQPWSLEFALRDVAVASANGSPPQLTIGRIYADGELQSLLRLAPVVDAFTIDNPVLRITHLGDGRYDVDDIIAKVTAPKSEPEPDQGPARLALYNLALTGGSIDFIDNTVSETHEVRALALKVPFISTLPSQREVKVEPHLAFTLDGSRFDSSAEGTPFAQTGKTDAQIRLDGLNLAPYLGYLPANLPVKVLGATLDADVKVAFEQHPRMAVKLTGTVQASGVHIADRQGADLLSYERLKIDMADVRPLEQIVRLQHVELTAPVVTATRDAAGQINLAQLAAPAQPSTPAKGKTTAPAAPASADAASSPLASASTASAPASSASTGKAKATAPAWAVEVATAAVRGGTLRWADATTRPAAALQATEFALEAADIALPFAKDNAKPFTFKGGLQLQGSTLSFTGEATDQKAQVNTTLNALALQLAAPYLAQTLEPTVTGQLSGDVGVLWQAPTAAAAQAGATGVTLKAGPLALEQLAVKQGKTTLASLGKLEIAGAEVPLDARSATLERLAISQPQLAVERGADGRWMFERWLKVPPAAQGGTTATGATADAAPASNAAPWKLRVADFSVQGGTVSLADNAQPRPVALDVTALGITARNLASDGSKPEALTLTARAAAPGKGGNKATPGKIDYQGTLALQPLAAQGQLEATRLPLHALDGYLASQLSVELLRANVGYRGQVALAQSDKGVSLRLAGDAVVEDLQANSTAAFTPKTEAQVGEELLAWKSLNLRGLAVATAPGTAPRVEVKETSLVDFFARVTVNEVGRINLSDIAKTPEEARAANAASASANTSSAAAAASPQAAASAAPAAPAATAPASAAIAQANPLAPVVQFGPVSLVNGRVAFSDFFIKPNYAANLSELTGKLSAFSSQAPGGDPVLADLELRGRAEGSASLEITGKLNPLAQPLALDITGKVRDLELPPLTPYAVKYAGHGIERGKLSVDVNYKVLPNGQLTASNRLVLNQLTFGEPVEGAPNSLPVKLAVALLADRQGVIDLDLPISGSLNDPQFRIGPVIFKIIVNLIGKALTSPFSLLASAFGGGDEMSHVPFAPGSATLTPEAQQNLDKVAKALADRPALKITVTGTANLQEEREGLQRESLQQRVLAEKRRANPADTSPVSAAEYPALLKEVYRRADMPKPRNLVGLAKELTVPEMEALLLANQAATEAMAAELATQRGQAIRAYLVAQKLPVERLFVAAPKAGKQPEKWTPRADLSLATQ</sequence>
<organism evidence="2 3">
    <name type="scientific">Acidovorax kalamii</name>
    <dbReference type="NCBI Taxonomy" id="2004485"/>
    <lineage>
        <taxon>Bacteria</taxon>
        <taxon>Pseudomonadati</taxon>
        <taxon>Pseudomonadota</taxon>
        <taxon>Betaproteobacteria</taxon>
        <taxon>Burkholderiales</taxon>
        <taxon>Comamonadaceae</taxon>
        <taxon>Acidovorax</taxon>
    </lineage>
</organism>
<dbReference type="RefSeq" id="WP_094290442.1">
    <property type="nucleotide sequence ID" value="NZ_NOIG01000009.1"/>
</dbReference>
<accession>A0A235EKK9</accession>
<comment type="caution">
    <text evidence="2">The sequence shown here is derived from an EMBL/GenBank/DDBJ whole genome shotgun (WGS) entry which is preliminary data.</text>
</comment>
<dbReference type="OrthoDB" id="9757969at2"/>
<dbReference type="PANTHER" id="PTHR30441:SF8">
    <property type="entry name" value="DUF748 DOMAIN-CONTAINING PROTEIN"/>
    <property type="match status" value="1"/>
</dbReference>
<dbReference type="Proteomes" id="UP000215441">
    <property type="component" value="Unassembled WGS sequence"/>
</dbReference>
<feature type="compositionally biased region" description="Low complexity" evidence="1">
    <location>
        <begin position="353"/>
        <end position="373"/>
    </location>
</feature>
<dbReference type="Pfam" id="PF05359">
    <property type="entry name" value="DUF748"/>
    <property type="match status" value="2"/>
</dbReference>
<dbReference type="InterPro" id="IPR036737">
    <property type="entry name" value="OmpA-like_sf"/>
</dbReference>
<dbReference type="InterPro" id="IPR008023">
    <property type="entry name" value="DUF748"/>
</dbReference>
<dbReference type="GO" id="GO:0090313">
    <property type="term" value="P:regulation of protein targeting to membrane"/>
    <property type="evidence" value="ECO:0007669"/>
    <property type="project" value="TreeGrafter"/>
</dbReference>
<dbReference type="Gene3D" id="3.30.1330.60">
    <property type="entry name" value="OmpA-like domain"/>
    <property type="match status" value="1"/>
</dbReference>
<dbReference type="InterPro" id="IPR052894">
    <property type="entry name" value="AsmA-related"/>
</dbReference>
<protein>
    <submittedName>
        <fullName evidence="2">Uncharacterized protein</fullName>
    </submittedName>
</protein>
<gene>
    <name evidence="2" type="ORF">CBY09_14370</name>
</gene>
<dbReference type="PANTHER" id="PTHR30441">
    <property type="entry name" value="DUF748 DOMAIN-CONTAINING PROTEIN"/>
    <property type="match status" value="1"/>
</dbReference>
<proteinExistence type="predicted"/>
<evidence type="ECO:0000313" key="2">
    <source>
        <dbReference type="EMBL" id="OYD49572.1"/>
    </source>
</evidence>
<reference evidence="2 3" key="1">
    <citation type="submission" date="2017-07" db="EMBL/GenBank/DDBJ databases">
        <title>Acidovorax KNDSW TSA 6 genome sequence and assembly.</title>
        <authorList>
            <person name="Mayilraj S."/>
        </authorList>
    </citation>
    <scope>NUCLEOTIDE SEQUENCE [LARGE SCALE GENOMIC DNA]</scope>
    <source>
        <strain evidence="2 3">KNDSW-TSA6</strain>
    </source>
</reference>
<feature type="region of interest" description="Disordered" evidence="1">
    <location>
        <begin position="348"/>
        <end position="373"/>
    </location>
</feature>
<dbReference type="GO" id="GO:0005886">
    <property type="term" value="C:plasma membrane"/>
    <property type="evidence" value="ECO:0007669"/>
    <property type="project" value="TreeGrafter"/>
</dbReference>
<dbReference type="SUPFAM" id="SSF103088">
    <property type="entry name" value="OmpA-like"/>
    <property type="match status" value="1"/>
</dbReference>
<dbReference type="EMBL" id="NOIG01000009">
    <property type="protein sequence ID" value="OYD49572.1"/>
    <property type="molecule type" value="Genomic_DNA"/>
</dbReference>
<evidence type="ECO:0000313" key="3">
    <source>
        <dbReference type="Proteomes" id="UP000215441"/>
    </source>
</evidence>
<evidence type="ECO:0000256" key="1">
    <source>
        <dbReference type="SAM" id="MobiDB-lite"/>
    </source>
</evidence>